<dbReference type="Proteomes" id="UP000828048">
    <property type="component" value="Chromosome 5"/>
</dbReference>
<sequence length="442" mass="49228">MDCSLKTPPYFEEFEQEPNSNIGFEQEPISGSSSLGGPGHKGDFSLDLKLGHVVFGNESVDNLPPKVASGSSKRGRASEQLNLAMAEKAYVEEARSQAKKQMELAHLESANAERITQQVQAEVENAKRIRQQAQSAVENAQVFKEQATKKISSTILQITCHSCKQQFQATTGFAAATAPVDNLPPTMASGLSQRARAVSNEIQAASCQVDGCQADLSGCTEYYRRHKVCRRHSKTPEVEIRGHKQRLCRQCRRFHPLEEFVEGKRSCRRRLAAHNERRRKPQPESLSRAGNLLSNYQGTEEATALEASRVMEASKVTKEEESEELKLAMAKKAYAEEARRQAKKQMELAHLELANAQRIMQQAQDEFENAKGIRQQAQAEVENAQVLKEQATKKISSTILQITCHSCKRQFQATTGSAAATAPVDENSRREPQPEPFSLLKY</sequence>
<gene>
    <name evidence="1" type="ORF">Vadar_019589</name>
</gene>
<accession>A0ACB7Y0A3</accession>
<name>A0ACB7Y0A3_9ERIC</name>
<reference evidence="1 2" key="1">
    <citation type="journal article" date="2021" name="Hortic Res">
        <title>High-quality reference genome and annotation aids understanding of berry development for evergreen blueberry (Vaccinium darrowii).</title>
        <authorList>
            <person name="Yu J."/>
            <person name="Hulse-Kemp A.M."/>
            <person name="Babiker E."/>
            <person name="Staton M."/>
        </authorList>
    </citation>
    <scope>NUCLEOTIDE SEQUENCE [LARGE SCALE GENOMIC DNA]</scope>
    <source>
        <strain evidence="2">cv. NJ 8807/NJ 8810</strain>
        <tissue evidence="1">Young leaf</tissue>
    </source>
</reference>
<evidence type="ECO:0000313" key="2">
    <source>
        <dbReference type="Proteomes" id="UP000828048"/>
    </source>
</evidence>
<dbReference type="EMBL" id="CM037155">
    <property type="protein sequence ID" value="KAH7846912.1"/>
    <property type="molecule type" value="Genomic_DNA"/>
</dbReference>
<comment type="caution">
    <text evidence="1">The sequence shown here is derived from an EMBL/GenBank/DDBJ whole genome shotgun (WGS) entry which is preliminary data.</text>
</comment>
<proteinExistence type="predicted"/>
<organism evidence="1 2">
    <name type="scientific">Vaccinium darrowii</name>
    <dbReference type="NCBI Taxonomy" id="229202"/>
    <lineage>
        <taxon>Eukaryota</taxon>
        <taxon>Viridiplantae</taxon>
        <taxon>Streptophyta</taxon>
        <taxon>Embryophyta</taxon>
        <taxon>Tracheophyta</taxon>
        <taxon>Spermatophyta</taxon>
        <taxon>Magnoliopsida</taxon>
        <taxon>eudicotyledons</taxon>
        <taxon>Gunneridae</taxon>
        <taxon>Pentapetalae</taxon>
        <taxon>asterids</taxon>
        <taxon>Ericales</taxon>
        <taxon>Ericaceae</taxon>
        <taxon>Vaccinioideae</taxon>
        <taxon>Vaccinieae</taxon>
        <taxon>Vaccinium</taxon>
    </lineage>
</organism>
<keyword evidence="2" id="KW-1185">Reference proteome</keyword>
<evidence type="ECO:0000313" key="1">
    <source>
        <dbReference type="EMBL" id="KAH7846912.1"/>
    </source>
</evidence>
<protein>
    <submittedName>
        <fullName evidence="1">Uncharacterized protein</fullName>
    </submittedName>
</protein>